<evidence type="ECO:0000256" key="2">
    <source>
        <dbReference type="ARBA" id="ARBA00023125"/>
    </source>
</evidence>
<dbReference type="InterPro" id="IPR019885">
    <property type="entry name" value="Tscrpt_reg_HTH_AsnC-type_CS"/>
</dbReference>
<dbReference type="GO" id="GO:0043565">
    <property type="term" value="F:sequence-specific DNA binding"/>
    <property type="evidence" value="ECO:0007669"/>
    <property type="project" value="InterPro"/>
</dbReference>
<dbReference type="InterPro" id="IPR011008">
    <property type="entry name" value="Dimeric_a/b-barrel"/>
</dbReference>
<dbReference type="Gene3D" id="1.10.10.10">
    <property type="entry name" value="Winged helix-like DNA-binding domain superfamily/Winged helix DNA-binding domain"/>
    <property type="match status" value="1"/>
</dbReference>
<dbReference type="PRINTS" id="PR00033">
    <property type="entry name" value="HTHASNC"/>
</dbReference>
<dbReference type="InterPro" id="IPR000485">
    <property type="entry name" value="AsnC-type_HTH_dom"/>
</dbReference>
<comment type="caution">
    <text evidence="5">The sequence shown here is derived from an EMBL/GenBank/DDBJ whole genome shotgun (WGS) entry which is preliminary data.</text>
</comment>
<evidence type="ECO:0000256" key="1">
    <source>
        <dbReference type="ARBA" id="ARBA00023015"/>
    </source>
</evidence>
<dbReference type="GO" id="GO:0043200">
    <property type="term" value="P:response to amino acid"/>
    <property type="evidence" value="ECO:0007669"/>
    <property type="project" value="TreeGrafter"/>
</dbReference>
<dbReference type="PANTHER" id="PTHR30154">
    <property type="entry name" value="LEUCINE-RESPONSIVE REGULATORY PROTEIN"/>
    <property type="match status" value="1"/>
</dbReference>
<dbReference type="AlphaFoldDB" id="A0A437Q7W1"/>
<dbReference type="InterPro" id="IPR019887">
    <property type="entry name" value="Tscrpt_reg_AsnC/Lrp_C"/>
</dbReference>
<dbReference type="PROSITE" id="PS50956">
    <property type="entry name" value="HTH_ASNC_2"/>
    <property type="match status" value="1"/>
</dbReference>
<dbReference type="InterPro" id="IPR036390">
    <property type="entry name" value="WH_DNA-bd_sf"/>
</dbReference>
<dbReference type="GO" id="GO:0005829">
    <property type="term" value="C:cytosol"/>
    <property type="evidence" value="ECO:0007669"/>
    <property type="project" value="TreeGrafter"/>
</dbReference>
<evidence type="ECO:0000259" key="4">
    <source>
        <dbReference type="PROSITE" id="PS50956"/>
    </source>
</evidence>
<dbReference type="Gene3D" id="3.30.70.920">
    <property type="match status" value="1"/>
</dbReference>
<dbReference type="PROSITE" id="PS00519">
    <property type="entry name" value="HTH_ASNC_1"/>
    <property type="match status" value="1"/>
</dbReference>
<accession>A0A437Q7W1</accession>
<name>A0A437Q7W1_9GAMM</name>
<proteinExistence type="predicted"/>
<evidence type="ECO:0000313" key="5">
    <source>
        <dbReference type="EMBL" id="RVU30556.1"/>
    </source>
</evidence>
<dbReference type="PANTHER" id="PTHR30154:SF34">
    <property type="entry name" value="TRANSCRIPTIONAL REGULATOR AZLB"/>
    <property type="match status" value="1"/>
</dbReference>
<dbReference type="Pfam" id="PF01037">
    <property type="entry name" value="AsnC_trans_reg"/>
    <property type="match status" value="1"/>
</dbReference>
<dbReference type="Pfam" id="PF13404">
    <property type="entry name" value="HTH_AsnC-type"/>
    <property type="match status" value="1"/>
</dbReference>
<protein>
    <submittedName>
        <fullName evidence="5">Lrp/AsnC family transcriptional regulator</fullName>
    </submittedName>
</protein>
<feature type="domain" description="HTH asnC-type" evidence="4">
    <location>
        <begin position="1"/>
        <end position="62"/>
    </location>
</feature>
<dbReference type="SMART" id="SM00344">
    <property type="entry name" value="HTH_ASNC"/>
    <property type="match status" value="1"/>
</dbReference>
<evidence type="ECO:0000256" key="3">
    <source>
        <dbReference type="ARBA" id="ARBA00023163"/>
    </source>
</evidence>
<dbReference type="SUPFAM" id="SSF46785">
    <property type="entry name" value="Winged helix' DNA-binding domain"/>
    <property type="match status" value="1"/>
</dbReference>
<reference evidence="5 6" key="1">
    <citation type="submission" date="2019-01" db="EMBL/GenBank/DDBJ databases">
        <authorList>
            <person name="Chen W.-M."/>
        </authorList>
    </citation>
    <scope>NUCLEOTIDE SEQUENCE [LARGE SCALE GENOMIC DNA]</scope>
    <source>
        <strain evidence="5 6">HPM-16</strain>
    </source>
</reference>
<dbReference type="CDD" id="cd00090">
    <property type="entry name" value="HTH_ARSR"/>
    <property type="match status" value="1"/>
</dbReference>
<dbReference type="GO" id="GO:0006355">
    <property type="term" value="P:regulation of DNA-templated transcription"/>
    <property type="evidence" value="ECO:0007669"/>
    <property type="project" value="UniProtKB-ARBA"/>
</dbReference>
<keyword evidence="1" id="KW-0805">Transcription regulation</keyword>
<sequence>MDKFDQAILAVLSENARTSVSAIAERVNLSRSAVTERIRRMEQTGEIRGYRVERPPYVEGEAKVQAYLEVTQKGYRCEEIAAQLLSLQGVTCCHGVSGEVDLFAFVETTDMQQLHELRYQIDQLLPSDVTVTTHVVMREWR</sequence>
<dbReference type="InterPro" id="IPR036388">
    <property type="entry name" value="WH-like_DNA-bd_sf"/>
</dbReference>
<keyword evidence="3" id="KW-0804">Transcription</keyword>
<dbReference type="RefSeq" id="WP_127694091.1">
    <property type="nucleotide sequence ID" value="NZ_SACQ01000004.1"/>
</dbReference>
<dbReference type="Proteomes" id="UP000282818">
    <property type="component" value="Unassembled WGS sequence"/>
</dbReference>
<keyword evidence="6" id="KW-1185">Reference proteome</keyword>
<dbReference type="InterPro" id="IPR011991">
    <property type="entry name" value="ArsR-like_HTH"/>
</dbReference>
<keyword evidence="2" id="KW-0238">DNA-binding</keyword>
<organism evidence="5 6">
    <name type="scientific">Neptunomonas marina</name>
    <dbReference type="NCBI Taxonomy" id="1815562"/>
    <lineage>
        <taxon>Bacteria</taxon>
        <taxon>Pseudomonadati</taxon>
        <taxon>Pseudomonadota</taxon>
        <taxon>Gammaproteobacteria</taxon>
        <taxon>Oceanospirillales</taxon>
        <taxon>Oceanospirillaceae</taxon>
        <taxon>Neptunomonas</taxon>
    </lineage>
</organism>
<evidence type="ECO:0000313" key="6">
    <source>
        <dbReference type="Proteomes" id="UP000282818"/>
    </source>
</evidence>
<dbReference type="InterPro" id="IPR019888">
    <property type="entry name" value="Tscrpt_reg_AsnC-like"/>
</dbReference>
<dbReference type="EMBL" id="SACQ01000004">
    <property type="protein sequence ID" value="RVU30556.1"/>
    <property type="molecule type" value="Genomic_DNA"/>
</dbReference>
<dbReference type="SUPFAM" id="SSF54909">
    <property type="entry name" value="Dimeric alpha+beta barrel"/>
    <property type="match status" value="1"/>
</dbReference>
<gene>
    <name evidence="5" type="ORF">EOE65_09540</name>
</gene>